<protein>
    <submittedName>
        <fullName evidence="1">Uncharacterized protein</fullName>
    </submittedName>
</protein>
<keyword evidence="2" id="KW-1185">Reference proteome</keyword>
<sequence>MALTVGDTAHTLNVETEKKLLRVVIVCSDWRDVCKEKLVHEVVKLAAIWITTMSAISGNHTDFQDVQDTEFLSMQTHDRTALSTHISSISF</sequence>
<organism evidence="1 2">
    <name type="scientific">Peronosclerospora sorghi</name>
    <dbReference type="NCBI Taxonomy" id="230839"/>
    <lineage>
        <taxon>Eukaryota</taxon>
        <taxon>Sar</taxon>
        <taxon>Stramenopiles</taxon>
        <taxon>Oomycota</taxon>
        <taxon>Peronosporomycetes</taxon>
        <taxon>Peronosporales</taxon>
        <taxon>Peronosporaceae</taxon>
        <taxon>Peronosclerospora</taxon>
    </lineage>
</organism>
<gene>
    <name evidence="1" type="ORF">PsorP6_014261</name>
</gene>
<proteinExistence type="predicted"/>
<evidence type="ECO:0000313" key="2">
    <source>
        <dbReference type="Proteomes" id="UP001163321"/>
    </source>
</evidence>
<dbReference type="EMBL" id="CM047588">
    <property type="protein sequence ID" value="KAI9905423.1"/>
    <property type="molecule type" value="Genomic_DNA"/>
</dbReference>
<reference evidence="1 2" key="1">
    <citation type="journal article" date="2022" name="bioRxiv">
        <title>The genome of the oomycete Peronosclerospora sorghi, a cosmopolitan pathogen of maize and sorghum, is inflated with dispersed pseudogenes.</title>
        <authorList>
            <person name="Fletcher K."/>
            <person name="Martin F."/>
            <person name="Isakeit T."/>
            <person name="Cavanaugh K."/>
            <person name="Magill C."/>
            <person name="Michelmore R."/>
        </authorList>
    </citation>
    <scope>NUCLEOTIDE SEQUENCE [LARGE SCALE GENOMIC DNA]</scope>
    <source>
        <strain evidence="1">P6</strain>
    </source>
</reference>
<evidence type="ECO:0000313" key="1">
    <source>
        <dbReference type="EMBL" id="KAI9905423.1"/>
    </source>
</evidence>
<name>A0ACC0VG31_9STRA</name>
<accession>A0ACC0VG31</accession>
<comment type="caution">
    <text evidence="1">The sequence shown here is derived from an EMBL/GenBank/DDBJ whole genome shotgun (WGS) entry which is preliminary data.</text>
</comment>
<dbReference type="Proteomes" id="UP001163321">
    <property type="component" value="Chromosome 9"/>
</dbReference>